<gene>
    <name evidence="2" type="ORF">QQF64_030097</name>
</gene>
<sequence length="85" mass="10225">MPLCHFLCLPRHVPIALRHDRDYFHAPIFHRTTLELSQLHVAARVDRPHGYKHKELQYRSEWDRAGRRDNSSRRKECRPDDSLVL</sequence>
<evidence type="ECO:0000256" key="1">
    <source>
        <dbReference type="SAM" id="MobiDB-lite"/>
    </source>
</evidence>
<feature type="region of interest" description="Disordered" evidence="1">
    <location>
        <begin position="63"/>
        <end position="85"/>
    </location>
</feature>
<proteinExistence type="predicted"/>
<name>A0ABR3N2N9_9TELE</name>
<keyword evidence="3" id="KW-1185">Reference proteome</keyword>
<protein>
    <submittedName>
        <fullName evidence="2">Uncharacterized protein</fullName>
    </submittedName>
</protein>
<comment type="caution">
    <text evidence="2">The sequence shown here is derived from an EMBL/GenBank/DDBJ whole genome shotgun (WGS) entry which is preliminary data.</text>
</comment>
<dbReference type="Proteomes" id="UP001558613">
    <property type="component" value="Unassembled WGS sequence"/>
</dbReference>
<organism evidence="2 3">
    <name type="scientific">Cirrhinus molitorella</name>
    <name type="common">mud carp</name>
    <dbReference type="NCBI Taxonomy" id="172907"/>
    <lineage>
        <taxon>Eukaryota</taxon>
        <taxon>Metazoa</taxon>
        <taxon>Chordata</taxon>
        <taxon>Craniata</taxon>
        <taxon>Vertebrata</taxon>
        <taxon>Euteleostomi</taxon>
        <taxon>Actinopterygii</taxon>
        <taxon>Neopterygii</taxon>
        <taxon>Teleostei</taxon>
        <taxon>Ostariophysi</taxon>
        <taxon>Cypriniformes</taxon>
        <taxon>Cyprinidae</taxon>
        <taxon>Labeoninae</taxon>
        <taxon>Labeonini</taxon>
        <taxon>Cirrhinus</taxon>
    </lineage>
</organism>
<evidence type="ECO:0000313" key="2">
    <source>
        <dbReference type="EMBL" id="KAL1271081.1"/>
    </source>
</evidence>
<accession>A0ABR3N2N9</accession>
<reference evidence="2 3" key="1">
    <citation type="submission" date="2023-09" db="EMBL/GenBank/DDBJ databases">
        <authorList>
            <person name="Wang M."/>
        </authorList>
    </citation>
    <scope>NUCLEOTIDE SEQUENCE [LARGE SCALE GENOMIC DNA]</scope>
    <source>
        <strain evidence="2">GT-2023</strain>
        <tissue evidence="2">Liver</tissue>
    </source>
</reference>
<dbReference type="EMBL" id="JAYMGO010000007">
    <property type="protein sequence ID" value="KAL1271081.1"/>
    <property type="molecule type" value="Genomic_DNA"/>
</dbReference>
<evidence type="ECO:0000313" key="3">
    <source>
        <dbReference type="Proteomes" id="UP001558613"/>
    </source>
</evidence>